<comment type="caution">
    <text evidence="2">The sequence shown here is derived from an EMBL/GenBank/DDBJ whole genome shotgun (WGS) entry which is preliminary data.</text>
</comment>
<dbReference type="EMBL" id="LLXI01004591">
    <property type="protein sequence ID" value="PKY60776.1"/>
    <property type="molecule type" value="Genomic_DNA"/>
</dbReference>
<feature type="transmembrane region" description="Helical" evidence="1">
    <location>
        <begin position="33"/>
        <end position="50"/>
    </location>
</feature>
<keyword evidence="1" id="KW-0472">Membrane</keyword>
<proteinExistence type="predicted"/>
<gene>
    <name evidence="2" type="ORF">RhiirA4_484886</name>
</gene>
<keyword evidence="1" id="KW-1133">Transmembrane helix</keyword>
<name>A0A2I1HPI5_9GLOM</name>
<evidence type="ECO:0000313" key="3">
    <source>
        <dbReference type="Proteomes" id="UP000234323"/>
    </source>
</evidence>
<protein>
    <submittedName>
        <fullName evidence="2">Uncharacterized protein</fullName>
    </submittedName>
</protein>
<keyword evidence="3" id="KW-1185">Reference proteome</keyword>
<reference evidence="2 3" key="1">
    <citation type="submission" date="2015-10" db="EMBL/GenBank/DDBJ databases">
        <title>Genome analyses suggest a sexual origin of heterokaryosis in a supposedly ancient asexual fungus.</title>
        <authorList>
            <person name="Ropars J."/>
            <person name="Sedzielewska K."/>
            <person name="Noel J."/>
            <person name="Charron P."/>
            <person name="Farinelli L."/>
            <person name="Marton T."/>
            <person name="Kruger M."/>
            <person name="Pelin A."/>
            <person name="Brachmann A."/>
            <person name="Corradi N."/>
        </authorList>
    </citation>
    <scope>NUCLEOTIDE SEQUENCE [LARGE SCALE GENOMIC DNA]</scope>
    <source>
        <strain evidence="2 3">A4</strain>
    </source>
</reference>
<evidence type="ECO:0000313" key="2">
    <source>
        <dbReference type="EMBL" id="PKY60776.1"/>
    </source>
</evidence>
<dbReference type="Proteomes" id="UP000234323">
    <property type="component" value="Unassembled WGS sequence"/>
</dbReference>
<dbReference type="AlphaFoldDB" id="A0A2I1HPI5"/>
<organism evidence="2 3">
    <name type="scientific">Rhizophagus irregularis</name>
    <dbReference type="NCBI Taxonomy" id="588596"/>
    <lineage>
        <taxon>Eukaryota</taxon>
        <taxon>Fungi</taxon>
        <taxon>Fungi incertae sedis</taxon>
        <taxon>Mucoromycota</taxon>
        <taxon>Glomeromycotina</taxon>
        <taxon>Glomeromycetes</taxon>
        <taxon>Glomerales</taxon>
        <taxon>Glomeraceae</taxon>
        <taxon>Rhizophagus</taxon>
    </lineage>
</organism>
<evidence type="ECO:0000256" key="1">
    <source>
        <dbReference type="SAM" id="Phobius"/>
    </source>
</evidence>
<sequence length="114" mass="13251">MEDDGEIKRYYRIEQAKIPLTMSNNIIIVDKDVFHLVFVILTINIVVKLIRKMRVIQRNKHYNAFHTGFSPPPQNTSTPLLGACQKDGVSDFEIKENLFEFKNWCPLIACNLKI</sequence>
<accession>A0A2I1HPI5</accession>
<keyword evidence="1" id="KW-0812">Transmembrane</keyword>